<evidence type="ECO:0008006" key="4">
    <source>
        <dbReference type="Google" id="ProtNLM"/>
    </source>
</evidence>
<dbReference type="SUPFAM" id="SSF54593">
    <property type="entry name" value="Glyoxalase/Bleomycin resistance protein/Dihydroxybiphenyl dioxygenase"/>
    <property type="match status" value="1"/>
</dbReference>
<evidence type="ECO:0000313" key="3">
    <source>
        <dbReference type="Proteomes" id="UP000050535"/>
    </source>
</evidence>
<accession>A0A0N8I0C1</accession>
<name>A0A0N8I0C1_9EURY</name>
<organism evidence="2 3">
    <name type="scientific">Halolamina pelagica</name>
    <dbReference type="NCBI Taxonomy" id="699431"/>
    <lineage>
        <taxon>Archaea</taxon>
        <taxon>Methanobacteriati</taxon>
        <taxon>Methanobacteriota</taxon>
        <taxon>Stenosarchaea group</taxon>
        <taxon>Halobacteria</taxon>
        <taxon>Halobacteriales</taxon>
        <taxon>Haloferacaceae</taxon>
    </lineage>
</organism>
<sequence length="104" mass="11428">MEPSHLDHANLTIPADRVDDAVAFYRDALGFDLEDLDAYRAGDRPIFSIRLSATSLIHVRPSEEFDPRRGGTSTTSPSSSRSRSTRSSGSYRKQASISNARLAT</sequence>
<feature type="compositionally biased region" description="Low complexity" evidence="1">
    <location>
        <begin position="70"/>
        <end position="90"/>
    </location>
</feature>
<gene>
    <name evidence="2" type="ORF">SY89_02648</name>
</gene>
<dbReference type="Proteomes" id="UP000050535">
    <property type="component" value="Unassembled WGS sequence"/>
</dbReference>
<evidence type="ECO:0000256" key="1">
    <source>
        <dbReference type="SAM" id="MobiDB-lite"/>
    </source>
</evidence>
<dbReference type="AlphaFoldDB" id="A0A0N8I0C1"/>
<comment type="caution">
    <text evidence="2">The sequence shown here is derived from an EMBL/GenBank/DDBJ whole genome shotgun (WGS) entry which is preliminary data.</text>
</comment>
<dbReference type="EMBL" id="LGUC01000001">
    <property type="protein sequence ID" value="KPN31891.1"/>
    <property type="molecule type" value="Genomic_DNA"/>
</dbReference>
<feature type="region of interest" description="Disordered" evidence="1">
    <location>
        <begin position="61"/>
        <end position="104"/>
    </location>
</feature>
<protein>
    <recommendedName>
        <fullName evidence="4">VOC domain-containing protein</fullName>
    </recommendedName>
</protein>
<evidence type="ECO:0000313" key="2">
    <source>
        <dbReference type="EMBL" id="KPN31891.1"/>
    </source>
</evidence>
<dbReference type="Gene3D" id="3.10.180.10">
    <property type="entry name" value="2,3-Dihydroxybiphenyl 1,2-Dioxygenase, domain 1"/>
    <property type="match status" value="1"/>
</dbReference>
<feature type="compositionally biased region" description="Polar residues" evidence="1">
    <location>
        <begin position="91"/>
        <end position="104"/>
    </location>
</feature>
<proteinExistence type="predicted"/>
<dbReference type="STRING" id="699431.SY89_02648"/>
<keyword evidence="3" id="KW-1185">Reference proteome</keyword>
<dbReference type="InterPro" id="IPR029068">
    <property type="entry name" value="Glyas_Bleomycin-R_OHBP_Dase"/>
</dbReference>
<reference evidence="3" key="1">
    <citation type="submission" date="2013-11" db="EMBL/GenBank/DDBJ databases">
        <authorList>
            <person name="Hoang H.T."/>
            <person name="Killian M.L."/>
            <person name="Madson D.M."/>
            <person name="Arruda P.H.E."/>
            <person name="Sun D."/>
            <person name="Schwartz K.J."/>
            <person name="Yoon K."/>
        </authorList>
    </citation>
    <scope>NUCLEOTIDE SEQUENCE [LARGE SCALE GENOMIC DNA]</scope>
    <source>
        <strain evidence="3">CDK2</strain>
    </source>
</reference>